<comment type="caution">
    <text evidence="1">The sequence shown here is derived from an EMBL/GenBank/DDBJ whole genome shotgun (WGS) entry which is preliminary data.</text>
</comment>
<proteinExistence type="predicted"/>
<dbReference type="AlphaFoldDB" id="A0A375G3G7"/>
<accession>A0A375G3G7</accession>
<dbReference type="Proteomes" id="UP000256862">
    <property type="component" value="Chromosome CO2235"/>
</dbReference>
<reference evidence="1 3" key="1">
    <citation type="submission" date="2018-01" db="EMBL/GenBank/DDBJ databases">
        <authorList>
            <person name="Clerissi C."/>
        </authorList>
    </citation>
    <scope>NUCLEOTIDE SEQUENCE</scope>
    <source>
        <strain evidence="1">Cupriavidus oxalaticus LMG 2235</strain>
    </source>
</reference>
<evidence type="ECO:0000313" key="1">
    <source>
        <dbReference type="EMBL" id="SPC05543.1"/>
    </source>
</evidence>
<dbReference type="EMBL" id="OGUS01000011">
    <property type="protein sequence ID" value="SPC05543.1"/>
    <property type="molecule type" value="Genomic_DNA"/>
</dbReference>
<reference evidence="3" key="2">
    <citation type="submission" date="2018-01" db="EMBL/GenBank/DDBJ databases">
        <authorList>
            <person name="Gaut B.S."/>
            <person name="Morton B.R."/>
            <person name="Clegg M.T."/>
            <person name="Duvall M.R."/>
        </authorList>
    </citation>
    <scope>NUCLEOTIDE SEQUENCE [LARGE SCALE GENOMIC DNA]</scope>
</reference>
<protein>
    <submittedName>
        <fullName evidence="1">Uncharacterized protein</fullName>
    </submittedName>
</protein>
<evidence type="ECO:0000313" key="3">
    <source>
        <dbReference type="Proteomes" id="UP000256862"/>
    </source>
</evidence>
<organism evidence="1 3">
    <name type="scientific">Cupriavidus oxalaticus</name>
    <dbReference type="NCBI Taxonomy" id="96344"/>
    <lineage>
        <taxon>Bacteria</taxon>
        <taxon>Pseudomonadati</taxon>
        <taxon>Pseudomonadota</taxon>
        <taxon>Betaproteobacteria</taxon>
        <taxon>Burkholderiales</taxon>
        <taxon>Burkholderiaceae</taxon>
        <taxon>Cupriavidus</taxon>
    </lineage>
</organism>
<evidence type="ECO:0000313" key="2">
    <source>
        <dbReference type="EMBL" id="SPC12309.1"/>
    </source>
</evidence>
<name>A0A375G3G7_9BURK</name>
<sequence length="139" mass="14547">MSLACPHGTVWAAKARPSASRSGDTMPRWSRWSRPCASTRRARLACRRGDVRRHGAGSGQPPCAPGTGAGVAVSLAEVGSVGCKVTNGLQNCTGEVPSGTFCQPCLRQASWLDKACPVAGQMDLPGHVQVHRLCGLNQP</sequence>
<dbReference type="EMBL" id="OGUS01000114">
    <property type="protein sequence ID" value="SPC12309.1"/>
    <property type="molecule type" value="Genomic_DNA"/>
</dbReference>
<gene>
    <name evidence="2" type="ORF">CO2235_140110</name>
    <name evidence="1" type="ORF">CO2235_U1080010</name>
</gene>